<proteinExistence type="predicted"/>
<protein>
    <submittedName>
        <fullName evidence="1">Uncharacterized protein</fullName>
    </submittedName>
</protein>
<dbReference type="AlphaFoldDB" id="A0A656HJU8"/>
<evidence type="ECO:0000313" key="2">
    <source>
        <dbReference type="Proteomes" id="UP000005317"/>
    </source>
</evidence>
<keyword evidence="2" id="KW-1185">Reference proteome</keyword>
<accession>A0A656HJU8</accession>
<dbReference type="EMBL" id="JH651384">
    <property type="protein sequence ID" value="EIJ35786.1"/>
    <property type="molecule type" value="Genomic_DNA"/>
</dbReference>
<name>A0A656HJU8_THINJ</name>
<evidence type="ECO:0000313" key="1">
    <source>
        <dbReference type="EMBL" id="EIJ35786.1"/>
    </source>
</evidence>
<dbReference type="RefSeq" id="WP_002709682.1">
    <property type="nucleotide sequence ID" value="NZ_JH651384.1"/>
</dbReference>
<gene>
    <name evidence="1" type="ORF">Thini_3269</name>
</gene>
<sequence>MPAPTATVNRKEAGVVLSKRGKVTARNPAGDSRILKRGDPIYADDMVHTVRGANVQLKMDDRNIVMLRGGCSFRVSIYQSLDNSPATGQRFEYIGGVLRESRRESVPLLDLGIQ</sequence>
<dbReference type="Proteomes" id="UP000005317">
    <property type="component" value="Unassembled WGS sequence"/>
</dbReference>
<organism evidence="1 2">
    <name type="scientific">Thiothrix nivea (strain ATCC 35100 / DSM 5205 / JP2)</name>
    <dbReference type="NCBI Taxonomy" id="870187"/>
    <lineage>
        <taxon>Bacteria</taxon>
        <taxon>Pseudomonadati</taxon>
        <taxon>Pseudomonadota</taxon>
        <taxon>Gammaproteobacteria</taxon>
        <taxon>Thiotrichales</taxon>
        <taxon>Thiotrichaceae</taxon>
        <taxon>Thiothrix</taxon>
    </lineage>
</organism>
<reference evidence="2" key="1">
    <citation type="journal article" date="2011" name="Stand. Genomic Sci.">
        <title>Genome sequence of the filamentous, gliding Thiothrix nivea neotype strain (JP2(T)).</title>
        <authorList>
            <person name="Lapidus A."/>
            <person name="Nolan M."/>
            <person name="Lucas S."/>
            <person name="Glavina Del Rio T."/>
            <person name="Tice H."/>
            <person name="Cheng J.F."/>
            <person name="Tapia R."/>
            <person name="Han C."/>
            <person name="Goodwin L."/>
            <person name="Pitluck S."/>
            <person name="Liolios K."/>
            <person name="Pagani I."/>
            <person name="Ivanova N."/>
            <person name="Huntemann M."/>
            <person name="Mavromatis K."/>
            <person name="Mikhailova N."/>
            <person name="Pati A."/>
            <person name="Chen A."/>
            <person name="Palaniappan K."/>
            <person name="Land M."/>
            <person name="Brambilla E.M."/>
            <person name="Rohde M."/>
            <person name="Abt B."/>
            <person name="Verbarg S."/>
            <person name="Goker M."/>
            <person name="Bristow J."/>
            <person name="Eisen J.A."/>
            <person name="Markowitz V."/>
            <person name="Hugenholtz P."/>
            <person name="Kyrpides N.C."/>
            <person name="Klenk H.P."/>
            <person name="Woyke T."/>
        </authorList>
    </citation>
    <scope>NUCLEOTIDE SEQUENCE [LARGE SCALE GENOMIC DNA]</scope>
    <source>
        <strain evidence="2">ATCC 35100 / DSM 5205 / JP2</strain>
    </source>
</reference>
<dbReference type="OrthoDB" id="5624744at2"/>